<dbReference type="AlphaFoldDB" id="A0AAT9G6N1"/>
<gene>
    <name evidence="1" type="ORF">DMENIID0002_00900</name>
</gene>
<reference evidence="1" key="1">
    <citation type="submission" date="2024-01" db="EMBL/GenBank/DDBJ databases">
        <title>Sequencing the genomes of a sandfly, Sergentomyia squamirostris, and its two endosymbionts.</title>
        <authorList>
            <person name="Itokawa K."/>
            <person name="Sanjoba C."/>
        </authorList>
    </citation>
    <scope>NUCLEOTIDE SEQUENCE</scope>
    <source>
        <strain evidence="1">RiSSQ</strain>
    </source>
</reference>
<accession>A0AAT9G6N1</accession>
<sequence>MILIDTLSKVVKCNKFVNVQGGKNMGRNNKHNQGDWANHFRKYNFSKQDKPLSKEVEPLKLYTAKDMLLLTTLSMIRSKDNIDNSNSIDNIDNLSAHYIAKRAISEGYTNAGYTLENTTTPKHTTPEKSTSHNQDSRTIMLSIGGAATGCVIIGIVACEAYKSFGSKNKNVDLPIVFPIEVCESSDSKNKNIDCSVDTNLSIITIPLEEIQDISLAGNTTTQVEQ</sequence>
<dbReference type="EMBL" id="AP029170">
    <property type="protein sequence ID" value="BFD45444.1"/>
    <property type="molecule type" value="Genomic_DNA"/>
</dbReference>
<evidence type="ECO:0000313" key="1">
    <source>
        <dbReference type="EMBL" id="BFD45444.1"/>
    </source>
</evidence>
<organism evidence="1">
    <name type="scientific">Candidatus Tisiphia endosymbiont of Sergentomyia squamirostris</name>
    <dbReference type="NCBI Taxonomy" id="3113639"/>
    <lineage>
        <taxon>Bacteria</taxon>
        <taxon>Pseudomonadati</taxon>
        <taxon>Pseudomonadota</taxon>
        <taxon>Alphaproteobacteria</taxon>
        <taxon>Rickettsiales</taxon>
        <taxon>Rickettsiaceae</taxon>
        <taxon>Rickettsieae</taxon>
        <taxon>Candidatus Tisiphia</taxon>
    </lineage>
</organism>
<protein>
    <submittedName>
        <fullName evidence="1">Uncharacterized protein</fullName>
    </submittedName>
</protein>
<name>A0AAT9G6N1_9RICK</name>
<proteinExistence type="predicted"/>